<keyword evidence="6" id="KW-1185">Reference proteome</keyword>
<evidence type="ECO:0000313" key="6">
    <source>
        <dbReference type="Proteomes" id="UP000575985"/>
    </source>
</evidence>
<dbReference type="Pfam" id="PF12833">
    <property type="entry name" value="HTH_18"/>
    <property type="match status" value="1"/>
</dbReference>
<dbReference type="GO" id="GO:0043565">
    <property type="term" value="F:sequence-specific DNA binding"/>
    <property type="evidence" value="ECO:0007669"/>
    <property type="project" value="InterPro"/>
</dbReference>
<dbReference type="InterPro" id="IPR018060">
    <property type="entry name" value="HTH_AraC"/>
</dbReference>
<dbReference type="RefSeq" id="WP_179768191.1">
    <property type="nucleotide sequence ID" value="NZ_JACCFO010000001.1"/>
</dbReference>
<dbReference type="Pfam" id="PF20240">
    <property type="entry name" value="DUF6597"/>
    <property type="match status" value="1"/>
</dbReference>
<keyword evidence="1" id="KW-0805">Transcription regulation</keyword>
<proteinExistence type="predicted"/>
<dbReference type="GO" id="GO:0003700">
    <property type="term" value="F:DNA-binding transcription factor activity"/>
    <property type="evidence" value="ECO:0007669"/>
    <property type="project" value="InterPro"/>
</dbReference>
<evidence type="ECO:0000256" key="1">
    <source>
        <dbReference type="ARBA" id="ARBA00023015"/>
    </source>
</evidence>
<dbReference type="InterPro" id="IPR046532">
    <property type="entry name" value="DUF6597"/>
</dbReference>
<dbReference type="PANTHER" id="PTHR46796:SF15">
    <property type="entry name" value="BLL1074 PROTEIN"/>
    <property type="match status" value="1"/>
</dbReference>
<dbReference type="Proteomes" id="UP000575985">
    <property type="component" value="Unassembled WGS sequence"/>
</dbReference>
<dbReference type="PANTHER" id="PTHR46796">
    <property type="entry name" value="HTH-TYPE TRANSCRIPTIONAL ACTIVATOR RHAS-RELATED"/>
    <property type="match status" value="1"/>
</dbReference>
<dbReference type="AlphaFoldDB" id="A0A853BQZ7"/>
<dbReference type="Gene3D" id="1.10.10.60">
    <property type="entry name" value="Homeodomain-like"/>
    <property type="match status" value="1"/>
</dbReference>
<sequence>MYRERASSVVGAVVWRGTASAGGAAVQRVVPDGCMDLLWCAGRLVVAGPDTAAHFAEWAVEGANVGLRLPPGMGPAVLGVPAREFRDRRVALEDVWPAGEVRRIAEKAAESRPGAVLEAVAAERLRESGGVDPVMAAVADRLAEGATVAAVAADTGLDARRLHRRSVAAFGYGPKTLARILRFTRALDAARAGTPYAEVAATTGYADQAHLAREVRALAGATLSTLT</sequence>
<dbReference type="InterPro" id="IPR050204">
    <property type="entry name" value="AraC_XylS_family_regulators"/>
</dbReference>
<keyword evidence="3" id="KW-0804">Transcription</keyword>
<dbReference type="PROSITE" id="PS01124">
    <property type="entry name" value="HTH_ARAC_FAMILY_2"/>
    <property type="match status" value="1"/>
</dbReference>
<organism evidence="5 6">
    <name type="scientific">Streptomonospora nanhaiensis</name>
    <dbReference type="NCBI Taxonomy" id="1323731"/>
    <lineage>
        <taxon>Bacteria</taxon>
        <taxon>Bacillati</taxon>
        <taxon>Actinomycetota</taxon>
        <taxon>Actinomycetes</taxon>
        <taxon>Streptosporangiales</taxon>
        <taxon>Nocardiopsidaceae</taxon>
        <taxon>Streptomonospora</taxon>
    </lineage>
</organism>
<evidence type="ECO:0000259" key="4">
    <source>
        <dbReference type="PROSITE" id="PS01124"/>
    </source>
</evidence>
<feature type="domain" description="HTH araC/xylS-type" evidence="4">
    <location>
        <begin position="132"/>
        <end position="227"/>
    </location>
</feature>
<gene>
    <name evidence="5" type="ORF">HNR12_003188</name>
</gene>
<evidence type="ECO:0000313" key="5">
    <source>
        <dbReference type="EMBL" id="NYI96911.1"/>
    </source>
</evidence>
<name>A0A853BQZ7_9ACTN</name>
<protein>
    <submittedName>
        <fullName evidence="5">AraC-like DNA-binding protein</fullName>
    </submittedName>
</protein>
<evidence type="ECO:0000256" key="2">
    <source>
        <dbReference type="ARBA" id="ARBA00023125"/>
    </source>
</evidence>
<dbReference type="SMART" id="SM00342">
    <property type="entry name" value="HTH_ARAC"/>
    <property type="match status" value="1"/>
</dbReference>
<evidence type="ECO:0000256" key="3">
    <source>
        <dbReference type="ARBA" id="ARBA00023163"/>
    </source>
</evidence>
<reference evidence="5 6" key="1">
    <citation type="submission" date="2020-07" db="EMBL/GenBank/DDBJ databases">
        <title>Sequencing the genomes of 1000 actinobacteria strains.</title>
        <authorList>
            <person name="Klenk H.-P."/>
        </authorList>
    </citation>
    <scope>NUCLEOTIDE SEQUENCE [LARGE SCALE GENOMIC DNA]</scope>
    <source>
        <strain evidence="5 6">DSM 45927</strain>
    </source>
</reference>
<accession>A0A853BQZ7</accession>
<comment type="caution">
    <text evidence="5">The sequence shown here is derived from an EMBL/GenBank/DDBJ whole genome shotgun (WGS) entry which is preliminary data.</text>
</comment>
<keyword evidence="2 5" id="KW-0238">DNA-binding</keyword>
<dbReference type="EMBL" id="JACCFO010000001">
    <property type="protein sequence ID" value="NYI96911.1"/>
    <property type="molecule type" value="Genomic_DNA"/>
</dbReference>